<feature type="signal peptide" evidence="1">
    <location>
        <begin position="1"/>
        <end position="21"/>
    </location>
</feature>
<dbReference type="PANTHER" id="PTHR39335">
    <property type="entry name" value="BLL4220 PROTEIN"/>
    <property type="match status" value="1"/>
</dbReference>
<dbReference type="Proteomes" id="UP000192920">
    <property type="component" value="Unassembled WGS sequence"/>
</dbReference>
<keyword evidence="1" id="KW-0732">Signal</keyword>
<gene>
    <name evidence="2" type="ORF">SAMN02745746_03407</name>
</gene>
<dbReference type="InterPro" id="IPR014558">
    <property type="entry name" value="UCP029720"/>
</dbReference>
<accession>A0A1Y6C7E7</accession>
<proteinExistence type="predicted"/>
<sequence>MKRWNLAASSLFFLITGMAWAGDAPVAKTQGVLTDTRGMTLYTFDKDVAGSGKSACNGECPAIWPPLHADNAASAAGELSVITRDDGTRQWAYKGKPLYYFAKDQAAGDTLGDNVKNVWHLIRD</sequence>
<evidence type="ECO:0000313" key="2">
    <source>
        <dbReference type="EMBL" id="SMF46057.1"/>
    </source>
</evidence>
<dbReference type="Pfam" id="PF03640">
    <property type="entry name" value="Lipoprotein_15"/>
    <property type="match status" value="2"/>
</dbReference>
<feature type="chain" id="PRO_5012464238" evidence="1">
    <location>
        <begin position="22"/>
        <end position="124"/>
    </location>
</feature>
<dbReference type="PANTHER" id="PTHR39335:SF1">
    <property type="entry name" value="BLL4220 PROTEIN"/>
    <property type="match status" value="1"/>
</dbReference>
<evidence type="ECO:0000256" key="1">
    <source>
        <dbReference type="SAM" id="SignalP"/>
    </source>
</evidence>
<dbReference type="PIRSF" id="PIRSF029720">
    <property type="entry name" value="UCP029720"/>
    <property type="match status" value="1"/>
</dbReference>
<dbReference type="GO" id="GO:0043448">
    <property type="term" value="P:alkane catabolic process"/>
    <property type="evidence" value="ECO:0007669"/>
    <property type="project" value="TreeGrafter"/>
</dbReference>
<protein>
    <submittedName>
        <fullName evidence="2">Predicted lipoprotein with conserved Yx(FWY)xxD motif</fullName>
    </submittedName>
</protein>
<reference evidence="3" key="1">
    <citation type="submission" date="2017-04" db="EMBL/GenBank/DDBJ databases">
        <authorList>
            <person name="Varghese N."/>
            <person name="Submissions S."/>
        </authorList>
    </citation>
    <scope>NUCLEOTIDE SEQUENCE [LARGE SCALE GENOMIC DNA]</scope>
    <source>
        <strain evidence="3">DSM 22618</strain>
    </source>
</reference>
<dbReference type="RefSeq" id="WP_085277496.1">
    <property type="nucleotide sequence ID" value="NZ_FXAG01000022.1"/>
</dbReference>
<keyword evidence="2" id="KW-0449">Lipoprotein</keyword>
<evidence type="ECO:0000313" key="3">
    <source>
        <dbReference type="Proteomes" id="UP000192920"/>
    </source>
</evidence>
<dbReference type="STRING" id="1123014.SAMN02745746_03407"/>
<dbReference type="EMBL" id="FXAG01000022">
    <property type="protein sequence ID" value="SMF46057.1"/>
    <property type="molecule type" value="Genomic_DNA"/>
</dbReference>
<keyword evidence="3" id="KW-1185">Reference proteome</keyword>
<name>A0A1Y6C7E7_9NEIS</name>
<dbReference type="AlphaFoldDB" id="A0A1Y6C7E7"/>
<dbReference type="InterPro" id="IPR005297">
    <property type="entry name" value="Lipoprotein_repeat"/>
</dbReference>
<organism evidence="2 3">
    <name type="scientific">Pseudogulbenkiania subflava DSM 22618</name>
    <dbReference type="NCBI Taxonomy" id="1123014"/>
    <lineage>
        <taxon>Bacteria</taxon>
        <taxon>Pseudomonadati</taxon>
        <taxon>Pseudomonadota</taxon>
        <taxon>Betaproteobacteria</taxon>
        <taxon>Neisseriales</taxon>
        <taxon>Chromobacteriaceae</taxon>
        <taxon>Pseudogulbenkiania</taxon>
    </lineage>
</organism>